<feature type="transmembrane region" description="Helical" evidence="1">
    <location>
        <begin position="160"/>
        <end position="178"/>
    </location>
</feature>
<feature type="transmembrane region" description="Helical" evidence="1">
    <location>
        <begin position="27"/>
        <end position="48"/>
    </location>
</feature>
<dbReference type="GeneID" id="108569940"/>
<reference evidence="3" key="1">
    <citation type="submission" date="2025-08" db="UniProtKB">
        <authorList>
            <consortium name="RefSeq"/>
        </authorList>
    </citation>
    <scope>IDENTIFICATION</scope>
    <source>
        <tissue evidence="3">Whole Larva</tissue>
    </source>
</reference>
<proteinExistence type="predicted"/>
<feature type="transmembrane region" description="Helical" evidence="1">
    <location>
        <begin position="199"/>
        <end position="218"/>
    </location>
</feature>
<keyword evidence="2" id="KW-1185">Reference proteome</keyword>
<evidence type="ECO:0000256" key="1">
    <source>
        <dbReference type="SAM" id="Phobius"/>
    </source>
</evidence>
<feature type="transmembrane region" description="Helical" evidence="1">
    <location>
        <begin position="60"/>
        <end position="82"/>
    </location>
</feature>
<keyword evidence="1" id="KW-0472">Membrane</keyword>
<evidence type="ECO:0000313" key="3">
    <source>
        <dbReference type="RefSeq" id="XP_017787202.1"/>
    </source>
</evidence>
<dbReference type="RefSeq" id="XP_017787202.1">
    <property type="nucleotide sequence ID" value="XM_017931713.1"/>
</dbReference>
<organism evidence="2 3">
    <name type="scientific">Nicrophorus vespilloides</name>
    <name type="common">Boreal carrion beetle</name>
    <dbReference type="NCBI Taxonomy" id="110193"/>
    <lineage>
        <taxon>Eukaryota</taxon>
        <taxon>Metazoa</taxon>
        <taxon>Ecdysozoa</taxon>
        <taxon>Arthropoda</taxon>
        <taxon>Hexapoda</taxon>
        <taxon>Insecta</taxon>
        <taxon>Pterygota</taxon>
        <taxon>Neoptera</taxon>
        <taxon>Endopterygota</taxon>
        <taxon>Coleoptera</taxon>
        <taxon>Polyphaga</taxon>
        <taxon>Staphyliniformia</taxon>
        <taxon>Silphidae</taxon>
        <taxon>Nicrophorinae</taxon>
        <taxon>Nicrophorus</taxon>
    </lineage>
</organism>
<dbReference type="Proteomes" id="UP000695000">
    <property type="component" value="Unplaced"/>
</dbReference>
<feature type="transmembrane region" description="Helical" evidence="1">
    <location>
        <begin position="127"/>
        <end position="154"/>
    </location>
</feature>
<evidence type="ECO:0000313" key="2">
    <source>
        <dbReference type="Proteomes" id="UP000695000"/>
    </source>
</evidence>
<keyword evidence="1" id="KW-0812">Transmembrane</keyword>
<protein>
    <submittedName>
        <fullName evidence="3">Uncharacterized protein LOC108569940 isoform X8</fullName>
    </submittedName>
</protein>
<gene>
    <name evidence="3" type="primary">LOC108569940</name>
</gene>
<accession>A0ABM1NK52</accession>
<name>A0ABM1NK52_NICVS</name>
<feature type="transmembrane region" description="Helical" evidence="1">
    <location>
        <begin position="224"/>
        <end position="245"/>
    </location>
</feature>
<keyword evidence="1" id="KW-1133">Transmembrane helix</keyword>
<sequence>MELDYNDNYTYSDYNTEYREMFIYSEIMTTTLSLIGIAADILIISTILSRKTLQTRSYLLLMNWAIFNVLYRIFAEGLQYLIPIKIDIKISAMCITFNIDMLFQFGEIVFLLALISNWAVKSDKMHTLLILFIFHALIITILVMITSFCMLNIFTNLMRYLLANTYLCLLVIVIVKNANRLWKARVDPLSEETVKRLNLASIYSFYMLVLLILLIPLLKYNQFHVLHLLDKSTIIIPYAFIIYLIKVDHIFKSSFLDLIKCRRPEQKPTENIAYDTHNDECVNIP</sequence>
<feature type="transmembrane region" description="Helical" evidence="1">
    <location>
        <begin position="102"/>
        <end position="120"/>
    </location>
</feature>